<name>A0ABT2NR97_9RHOB</name>
<organism evidence="1 2">
    <name type="scientific">Albidovulum sediminis</name>
    <dbReference type="NCBI Taxonomy" id="3066345"/>
    <lineage>
        <taxon>Bacteria</taxon>
        <taxon>Pseudomonadati</taxon>
        <taxon>Pseudomonadota</taxon>
        <taxon>Alphaproteobacteria</taxon>
        <taxon>Rhodobacterales</taxon>
        <taxon>Paracoccaceae</taxon>
        <taxon>Albidovulum</taxon>
    </lineage>
</organism>
<dbReference type="EMBL" id="JAOCQF010000003">
    <property type="protein sequence ID" value="MCT8331419.1"/>
    <property type="molecule type" value="Genomic_DNA"/>
</dbReference>
<reference evidence="2" key="1">
    <citation type="submission" date="2023-07" db="EMBL/GenBank/DDBJ databases">
        <title>Defluviimonas sediminis sp. nov., isolated from mangrove sediment.</title>
        <authorList>
            <person name="Liu L."/>
            <person name="Li J."/>
            <person name="Huang Y."/>
            <person name="Pan J."/>
            <person name="Li M."/>
        </authorList>
    </citation>
    <scope>NUCLEOTIDE SEQUENCE [LARGE SCALE GENOMIC DNA]</scope>
    <source>
        <strain evidence="2">FT324</strain>
    </source>
</reference>
<proteinExistence type="predicted"/>
<evidence type="ECO:0000313" key="2">
    <source>
        <dbReference type="Proteomes" id="UP001205601"/>
    </source>
</evidence>
<protein>
    <submittedName>
        <fullName evidence="1">Uncharacterized protein</fullName>
    </submittedName>
</protein>
<evidence type="ECO:0000313" key="1">
    <source>
        <dbReference type="EMBL" id="MCT8331419.1"/>
    </source>
</evidence>
<comment type="caution">
    <text evidence="1">The sequence shown here is derived from an EMBL/GenBank/DDBJ whole genome shotgun (WGS) entry which is preliminary data.</text>
</comment>
<gene>
    <name evidence="1" type="ORF">N5I32_18010</name>
</gene>
<dbReference type="Proteomes" id="UP001205601">
    <property type="component" value="Unassembled WGS sequence"/>
</dbReference>
<dbReference type="RefSeq" id="WP_261497299.1">
    <property type="nucleotide sequence ID" value="NZ_JAOCQF010000003.1"/>
</dbReference>
<accession>A0ABT2NR97</accession>
<sequence>MSEPGVQLFQVQCGSFDGEGSCEESPQTKSNVSIPVTEKTTQDIVDIISTATDTCSDEWINETYRIDCIRQTLLLAAARLPTRGDYAPVREALVDAAEKLDRIVAQNSAAASGRVTPPIGGRPLAPTLPPLRAVSPEAQEKAVAEALAVLEEAETILLRSAENSTRRLEHYQQVAQAIDSTKVLLRSS</sequence>
<keyword evidence="2" id="KW-1185">Reference proteome</keyword>